<evidence type="ECO:0000313" key="1">
    <source>
        <dbReference type="EMBL" id="KAK3765425.1"/>
    </source>
</evidence>
<protein>
    <submittedName>
        <fullName evidence="1">Uncharacterized protein</fullName>
    </submittedName>
</protein>
<proteinExistence type="predicted"/>
<dbReference type="Proteomes" id="UP001283361">
    <property type="component" value="Unassembled WGS sequence"/>
</dbReference>
<reference evidence="1" key="1">
    <citation type="journal article" date="2023" name="G3 (Bethesda)">
        <title>A reference genome for the long-term kleptoplast-retaining sea slug Elysia crispata morphotype clarki.</title>
        <authorList>
            <person name="Eastman K.E."/>
            <person name="Pendleton A.L."/>
            <person name="Shaikh M.A."/>
            <person name="Suttiyut T."/>
            <person name="Ogas R."/>
            <person name="Tomko P."/>
            <person name="Gavelis G."/>
            <person name="Widhalm J.R."/>
            <person name="Wisecaver J.H."/>
        </authorList>
    </citation>
    <scope>NUCLEOTIDE SEQUENCE</scope>
    <source>
        <strain evidence="1">ECLA1</strain>
    </source>
</reference>
<keyword evidence="2" id="KW-1185">Reference proteome</keyword>
<organism evidence="1 2">
    <name type="scientific">Elysia crispata</name>
    <name type="common">lettuce slug</name>
    <dbReference type="NCBI Taxonomy" id="231223"/>
    <lineage>
        <taxon>Eukaryota</taxon>
        <taxon>Metazoa</taxon>
        <taxon>Spiralia</taxon>
        <taxon>Lophotrochozoa</taxon>
        <taxon>Mollusca</taxon>
        <taxon>Gastropoda</taxon>
        <taxon>Heterobranchia</taxon>
        <taxon>Euthyneura</taxon>
        <taxon>Panpulmonata</taxon>
        <taxon>Sacoglossa</taxon>
        <taxon>Placobranchoidea</taxon>
        <taxon>Plakobranchidae</taxon>
        <taxon>Elysia</taxon>
    </lineage>
</organism>
<gene>
    <name evidence="1" type="ORF">RRG08_066973</name>
</gene>
<name>A0AAE0Z9W3_9GAST</name>
<dbReference type="AlphaFoldDB" id="A0AAE0Z9W3"/>
<dbReference type="EMBL" id="JAWDGP010004303">
    <property type="protein sequence ID" value="KAK3765425.1"/>
    <property type="molecule type" value="Genomic_DNA"/>
</dbReference>
<evidence type="ECO:0000313" key="2">
    <source>
        <dbReference type="Proteomes" id="UP001283361"/>
    </source>
</evidence>
<accession>A0AAE0Z9W3</accession>
<sequence>MFLVWTVHQVSRTREKFLIKSQVDMLGQDYQPKSSRLNLDRWSKIGFLTWSDVFRPPPLPLIPHRPALTPDEQCYCSTRVTETVATSARSARRLQARNERVSSTRQPVPILSFPLALPSPVEEDGRGLGTAEYRGGCGITGLNIL</sequence>
<comment type="caution">
    <text evidence="1">The sequence shown here is derived from an EMBL/GenBank/DDBJ whole genome shotgun (WGS) entry which is preliminary data.</text>
</comment>